<evidence type="ECO:0000313" key="11">
    <source>
        <dbReference type="Proteomes" id="UP000724149"/>
    </source>
</evidence>
<dbReference type="InterPro" id="IPR001867">
    <property type="entry name" value="OmpR/PhoB-type_DNA-bd"/>
</dbReference>
<dbReference type="InterPro" id="IPR001789">
    <property type="entry name" value="Sig_transdc_resp-reg_receiver"/>
</dbReference>
<keyword evidence="3 7" id="KW-0238">DNA-binding</keyword>
<proteinExistence type="predicted"/>
<dbReference type="Pfam" id="PF00486">
    <property type="entry name" value="Trans_reg_C"/>
    <property type="match status" value="1"/>
</dbReference>
<comment type="caution">
    <text evidence="10">The sequence shown here is derived from an EMBL/GenBank/DDBJ whole genome shotgun (WGS) entry which is preliminary data.</text>
</comment>
<gene>
    <name evidence="10" type="ORF">H9X81_07025</name>
</gene>
<evidence type="ECO:0000256" key="6">
    <source>
        <dbReference type="PROSITE-ProRule" id="PRU00169"/>
    </source>
</evidence>
<comment type="function">
    <text evidence="5">May play the central regulatory role in sporulation. It may be an element of the effector pathway responsible for the activation of sporulation genes in response to nutritional stress. Spo0A may act in concert with spo0H (a sigma factor) to control the expression of some genes that are critical to the sporulation process.</text>
</comment>
<name>A0ABS2GMV4_9FIRM</name>
<keyword evidence="2" id="KW-0805">Transcription regulation</keyword>
<dbReference type="Pfam" id="PF00072">
    <property type="entry name" value="Response_reg"/>
    <property type="match status" value="1"/>
</dbReference>
<feature type="modified residue" description="4-aspartylphosphate" evidence="6">
    <location>
        <position position="52"/>
    </location>
</feature>
<dbReference type="PANTHER" id="PTHR48111:SF2">
    <property type="entry name" value="RESPONSE REGULATOR SAER"/>
    <property type="match status" value="1"/>
</dbReference>
<dbReference type="PANTHER" id="PTHR48111">
    <property type="entry name" value="REGULATOR OF RPOS"/>
    <property type="match status" value="1"/>
</dbReference>
<evidence type="ECO:0000259" key="9">
    <source>
        <dbReference type="PROSITE" id="PS51755"/>
    </source>
</evidence>
<keyword evidence="4" id="KW-0804">Transcription</keyword>
<dbReference type="Gene3D" id="6.10.250.690">
    <property type="match status" value="1"/>
</dbReference>
<evidence type="ECO:0000259" key="8">
    <source>
        <dbReference type="PROSITE" id="PS50110"/>
    </source>
</evidence>
<keyword evidence="6" id="KW-0597">Phosphoprotein</keyword>
<dbReference type="RefSeq" id="WP_204720859.1">
    <property type="nucleotide sequence ID" value="NZ_JACSNR010000006.1"/>
</dbReference>
<evidence type="ECO:0000256" key="1">
    <source>
        <dbReference type="ARBA" id="ARBA00018672"/>
    </source>
</evidence>
<reference evidence="10 11" key="1">
    <citation type="journal article" date="2021" name="Sci. Rep.">
        <title>The distribution of antibiotic resistance genes in chicken gut microbiota commensals.</title>
        <authorList>
            <person name="Juricova H."/>
            <person name="Matiasovicova J."/>
            <person name="Kubasova T."/>
            <person name="Cejkova D."/>
            <person name="Rychlik I."/>
        </authorList>
    </citation>
    <scope>NUCLEOTIDE SEQUENCE [LARGE SCALE GENOMIC DNA]</scope>
    <source>
        <strain evidence="10 11">An564</strain>
    </source>
</reference>
<evidence type="ECO:0000313" key="10">
    <source>
        <dbReference type="EMBL" id="MBM6923438.1"/>
    </source>
</evidence>
<sequence>MSRKILIADDESDIVAMLGSFFESRGFCVLRASNGAEALRQAEKQPDIILLDINMPGTDGLEVCRRIRDYISCPILFLTARIEEADKVKGFAVGGDDYIVKPFSLAELEARVQAHLRREARHSIEAQLRFSGDLTIDYSERCLYFDGQRVSLAKKEFEIVELLSQNPGQVFDKERIYERIWGYDSEGDSSVVAEHIRRIRTKFAAHTDRVYIETVWGCGYKWVR</sequence>
<organism evidence="10 11">
    <name type="scientific">Hydrogenoanaerobacterium saccharovorans</name>
    <dbReference type="NCBI Taxonomy" id="474960"/>
    <lineage>
        <taxon>Bacteria</taxon>
        <taxon>Bacillati</taxon>
        <taxon>Bacillota</taxon>
        <taxon>Clostridia</taxon>
        <taxon>Eubacteriales</taxon>
        <taxon>Oscillospiraceae</taxon>
        <taxon>Hydrogenoanaerobacterium</taxon>
    </lineage>
</organism>
<dbReference type="PROSITE" id="PS51755">
    <property type="entry name" value="OMPR_PHOB"/>
    <property type="match status" value="1"/>
</dbReference>
<evidence type="ECO:0000256" key="5">
    <source>
        <dbReference type="ARBA" id="ARBA00024867"/>
    </source>
</evidence>
<dbReference type="EMBL" id="JACSNR010000006">
    <property type="protein sequence ID" value="MBM6923438.1"/>
    <property type="molecule type" value="Genomic_DNA"/>
</dbReference>
<feature type="domain" description="Response regulatory" evidence="8">
    <location>
        <begin position="4"/>
        <end position="116"/>
    </location>
</feature>
<dbReference type="CDD" id="cd17574">
    <property type="entry name" value="REC_OmpR"/>
    <property type="match status" value="1"/>
</dbReference>
<dbReference type="InterPro" id="IPR011006">
    <property type="entry name" value="CheY-like_superfamily"/>
</dbReference>
<dbReference type="InterPro" id="IPR036388">
    <property type="entry name" value="WH-like_DNA-bd_sf"/>
</dbReference>
<dbReference type="SMART" id="SM00862">
    <property type="entry name" value="Trans_reg_C"/>
    <property type="match status" value="1"/>
</dbReference>
<accession>A0ABS2GMV4</accession>
<protein>
    <recommendedName>
        <fullName evidence="1">Stage 0 sporulation protein A homolog</fullName>
    </recommendedName>
</protein>
<keyword evidence="11" id="KW-1185">Reference proteome</keyword>
<dbReference type="Gene3D" id="1.10.10.10">
    <property type="entry name" value="Winged helix-like DNA-binding domain superfamily/Winged helix DNA-binding domain"/>
    <property type="match status" value="1"/>
</dbReference>
<evidence type="ECO:0000256" key="4">
    <source>
        <dbReference type="ARBA" id="ARBA00023163"/>
    </source>
</evidence>
<dbReference type="Proteomes" id="UP000724149">
    <property type="component" value="Unassembled WGS sequence"/>
</dbReference>
<dbReference type="Gene3D" id="3.40.50.2300">
    <property type="match status" value="1"/>
</dbReference>
<dbReference type="SMART" id="SM00448">
    <property type="entry name" value="REC"/>
    <property type="match status" value="1"/>
</dbReference>
<feature type="DNA-binding region" description="OmpR/PhoB-type" evidence="7">
    <location>
        <begin position="125"/>
        <end position="224"/>
    </location>
</feature>
<dbReference type="CDD" id="cd00383">
    <property type="entry name" value="trans_reg_C"/>
    <property type="match status" value="1"/>
</dbReference>
<feature type="domain" description="OmpR/PhoB-type" evidence="9">
    <location>
        <begin position="125"/>
        <end position="224"/>
    </location>
</feature>
<evidence type="ECO:0000256" key="3">
    <source>
        <dbReference type="ARBA" id="ARBA00023125"/>
    </source>
</evidence>
<dbReference type="PROSITE" id="PS50110">
    <property type="entry name" value="RESPONSE_REGULATORY"/>
    <property type="match status" value="1"/>
</dbReference>
<dbReference type="SUPFAM" id="SSF52172">
    <property type="entry name" value="CheY-like"/>
    <property type="match status" value="1"/>
</dbReference>
<dbReference type="InterPro" id="IPR039420">
    <property type="entry name" value="WalR-like"/>
</dbReference>
<evidence type="ECO:0000256" key="7">
    <source>
        <dbReference type="PROSITE-ProRule" id="PRU01091"/>
    </source>
</evidence>
<evidence type="ECO:0000256" key="2">
    <source>
        <dbReference type="ARBA" id="ARBA00023015"/>
    </source>
</evidence>